<comment type="subunit">
    <text evidence="8">Homotrimer.</text>
</comment>
<dbReference type="InterPro" id="IPR037157">
    <property type="entry name" value="Acetyltransf_C_sf"/>
</dbReference>
<dbReference type="EC" id="2.3.1.129" evidence="8"/>
<dbReference type="NCBIfam" id="NF003657">
    <property type="entry name" value="PRK05289.1"/>
    <property type="match status" value="1"/>
</dbReference>
<evidence type="ECO:0000256" key="5">
    <source>
        <dbReference type="ARBA" id="ARBA00022737"/>
    </source>
</evidence>
<evidence type="ECO:0000256" key="8">
    <source>
        <dbReference type="HAMAP-Rule" id="MF_00387"/>
    </source>
</evidence>
<dbReference type="KEGG" id="htq:FRZ44_24590"/>
<evidence type="ECO:0000256" key="7">
    <source>
        <dbReference type="ARBA" id="ARBA00023315"/>
    </source>
</evidence>
<dbReference type="HAMAP" id="MF_00387">
    <property type="entry name" value="LpxA"/>
    <property type="match status" value="1"/>
</dbReference>
<dbReference type="PANTHER" id="PTHR43480:SF1">
    <property type="entry name" value="ACYL-[ACYL-CARRIER-PROTEIN]--UDP-N-ACETYLGLUCOSAMINE O-ACYLTRANSFERASE, MITOCHONDRIAL-RELATED"/>
    <property type="match status" value="1"/>
</dbReference>
<evidence type="ECO:0000256" key="3">
    <source>
        <dbReference type="ARBA" id="ARBA00022556"/>
    </source>
</evidence>
<feature type="domain" description="UDP N-acetylglucosamine O-acyltransferase C-terminal" evidence="9">
    <location>
        <begin position="176"/>
        <end position="258"/>
    </location>
</feature>
<keyword evidence="7 8" id="KW-0012">Acyltransferase</keyword>
<dbReference type="InterPro" id="IPR018357">
    <property type="entry name" value="Hexapep_transf_CS"/>
</dbReference>
<proteinExistence type="inferred from homology"/>
<dbReference type="GO" id="GO:0009245">
    <property type="term" value="P:lipid A biosynthetic process"/>
    <property type="evidence" value="ECO:0007669"/>
    <property type="project" value="UniProtKB-UniRule"/>
</dbReference>
<dbReference type="InterPro" id="IPR011004">
    <property type="entry name" value="Trimer_LpxA-like_sf"/>
</dbReference>
<dbReference type="PIRSF" id="PIRSF000456">
    <property type="entry name" value="UDP-GlcNAc_acltr"/>
    <property type="match status" value="1"/>
</dbReference>
<keyword evidence="5 8" id="KW-0677">Repeat</keyword>
<name>A0A5J6MI19_9PROT</name>
<evidence type="ECO:0000256" key="2">
    <source>
        <dbReference type="ARBA" id="ARBA00022516"/>
    </source>
</evidence>
<keyword evidence="1 8" id="KW-0963">Cytoplasm</keyword>
<keyword evidence="3 8" id="KW-0441">Lipid A biosynthesis</keyword>
<dbReference type="OrthoDB" id="9807278at2"/>
<dbReference type="PANTHER" id="PTHR43480">
    <property type="entry name" value="ACYL-[ACYL-CARRIER-PROTEIN]--UDP-N-ACETYLGLUCOSAMINE O-ACYLTRANSFERASE"/>
    <property type="match status" value="1"/>
</dbReference>
<comment type="subcellular location">
    <subcellularLocation>
        <location evidence="8">Cytoplasm</location>
    </subcellularLocation>
</comment>
<dbReference type="Gene3D" id="1.20.1180.10">
    <property type="entry name" value="Udp N-acetylglucosamine O-acyltransferase, C-terminal domain"/>
    <property type="match status" value="1"/>
</dbReference>
<evidence type="ECO:0000256" key="4">
    <source>
        <dbReference type="ARBA" id="ARBA00022679"/>
    </source>
</evidence>
<gene>
    <name evidence="8 10" type="primary">lpxA</name>
    <name evidence="10" type="ORF">FRZ44_24590</name>
</gene>
<dbReference type="Proteomes" id="UP000326202">
    <property type="component" value="Chromosome"/>
</dbReference>
<comment type="pathway">
    <text evidence="8">Glycolipid biosynthesis; lipid IV(A) biosynthesis; lipid IV(A) from (3R)-3-hydroxytetradecanoyl-[acyl-carrier-protein] and UDP-N-acetyl-alpha-D-glucosamine: step 1/6.</text>
</comment>
<reference evidence="10 11" key="1">
    <citation type="submission" date="2019-08" db="EMBL/GenBank/DDBJ databases">
        <title>Hyperibacter terrae gen. nov., sp. nov. and Hyperibacter viscosus sp. nov., two new members in the family Rhodospirillaceae isolated from the rhizosphere of Hypericum perforatum.</title>
        <authorList>
            <person name="Noviana Z."/>
        </authorList>
    </citation>
    <scope>NUCLEOTIDE SEQUENCE [LARGE SCALE GENOMIC DNA]</scope>
    <source>
        <strain evidence="10 11">R5913</strain>
    </source>
</reference>
<evidence type="ECO:0000259" key="9">
    <source>
        <dbReference type="Pfam" id="PF13720"/>
    </source>
</evidence>
<dbReference type="NCBIfam" id="TIGR01852">
    <property type="entry name" value="lipid_A_lpxA"/>
    <property type="match status" value="1"/>
</dbReference>
<dbReference type="SUPFAM" id="SSF51161">
    <property type="entry name" value="Trimeric LpxA-like enzymes"/>
    <property type="match status" value="1"/>
</dbReference>
<dbReference type="InterPro" id="IPR010137">
    <property type="entry name" value="Lipid_A_LpxA"/>
</dbReference>
<keyword evidence="2 8" id="KW-0444">Lipid biosynthesis</keyword>
<keyword evidence="4 8" id="KW-0808">Transferase</keyword>
<evidence type="ECO:0000256" key="1">
    <source>
        <dbReference type="ARBA" id="ARBA00022490"/>
    </source>
</evidence>
<keyword evidence="6 8" id="KW-0443">Lipid metabolism</keyword>
<dbReference type="AlphaFoldDB" id="A0A5J6MI19"/>
<comment type="catalytic activity">
    <reaction evidence="8">
        <text>a (3R)-hydroxyacyl-[ACP] + UDP-N-acetyl-alpha-D-glucosamine = a UDP-3-O-[(3R)-3-hydroxyacyl]-N-acetyl-alpha-D-glucosamine + holo-[ACP]</text>
        <dbReference type="Rhea" id="RHEA:67812"/>
        <dbReference type="Rhea" id="RHEA-COMP:9685"/>
        <dbReference type="Rhea" id="RHEA-COMP:9945"/>
        <dbReference type="ChEBI" id="CHEBI:57705"/>
        <dbReference type="ChEBI" id="CHEBI:64479"/>
        <dbReference type="ChEBI" id="CHEBI:78827"/>
        <dbReference type="ChEBI" id="CHEBI:173225"/>
        <dbReference type="EC" id="2.3.1.129"/>
    </reaction>
</comment>
<dbReference type="Pfam" id="PF13720">
    <property type="entry name" value="Acetyltransf_11"/>
    <property type="match status" value="1"/>
</dbReference>
<dbReference type="InterPro" id="IPR029098">
    <property type="entry name" value="Acetyltransf_C"/>
</dbReference>
<evidence type="ECO:0000313" key="10">
    <source>
        <dbReference type="EMBL" id="QEX17163.1"/>
    </source>
</evidence>
<comment type="function">
    <text evidence="8">Involved in the biosynthesis of lipid A, a phosphorylated glycolipid that anchors the lipopolysaccharide to the outer membrane of the cell.</text>
</comment>
<dbReference type="CDD" id="cd03351">
    <property type="entry name" value="LbH_UDP-GlcNAc_AT"/>
    <property type="match status" value="1"/>
</dbReference>
<dbReference type="GO" id="GO:0016020">
    <property type="term" value="C:membrane"/>
    <property type="evidence" value="ECO:0007669"/>
    <property type="project" value="GOC"/>
</dbReference>
<accession>A0A5J6MI19</accession>
<dbReference type="EMBL" id="CP042906">
    <property type="protein sequence ID" value="QEX17163.1"/>
    <property type="molecule type" value="Genomic_DNA"/>
</dbReference>
<dbReference type="GO" id="GO:0005737">
    <property type="term" value="C:cytoplasm"/>
    <property type="evidence" value="ECO:0007669"/>
    <property type="project" value="UniProtKB-SubCell"/>
</dbReference>
<sequence>MGGIHPTAIVAPGAQIAADVKIGPYCVVGPEVALGPSVELMAHVVVEGRTQIGEGTVVHPFAALGGAPQHLRYAGEPTELRIGRKCRIREYATINRGTAMGGGRTTVGDDGFFMTGVHVAHDCHVGHHVIMANQATLGGHVSLGDHVVIGGLTAVHQHVRIGKHAMIGGMTPCAADVIPFGMVVGNPAHLSGLNLVGLKRRGFDRQSILTLRAVYRSLFEGAGTFARRLERTMTEFAEEPLAQPVLEFVRGCQTRSLCKPGQRHGRY</sequence>
<dbReference type="GO" id="GO:0008780">
    <property type="term" value="F:acyl-[acyl-carrier-protein]-UDP-N-acetylglucosamine O-acyltransferase activity"/>
    <property type="evidence" value="ECO:0007669"/>
    <property type="project" value="UniProtKB-UniRule"/>
</dbReference>
<protein>
    <recommendedName>
        <fullName evidence="8">Acyl-[acyl-carrier-protein]--UDP-N-acetylglucosamine O-acyltransferase</fullName>
        <shortName evidence="8">UDP-N-acetylglucosamine acyltransferase</shortName>
        <ecNumber evidence="8">2.3.1.129</ecNumber>
    </recommendedName>
</protein>
<comment type="similarity">
    <text evidence="8">Belongs to the transferase hexapeptide repeat family. LpxA subfamily.</text>
</comment>
<organism evidence="10 11">
    <name type="scientific">Hypericibacter terrae</name>
    <dbReference type="NCBI Taxonomy" id="2602015"/>
    <lineage>
        <taxon>Bacteria</taxon>
        <taxon>Pseudomonadati</taxon>
        <taxon>Pseudomonadota</taxon>
        <taxon>Alphaproteobacteria</taxon>
        <taxon>Rhodospirillales</taxon>
        <taxon>Dongiaceae</taxon>
        <taxon>Hypericibacter</taxon>
    </lineage>
</organism>
<evidence type="ECO:0000256" key="6">
    <source>
        <dbReference type="ARBA" id="ARBA00023098"/>
    </source>
</evidence>
<keyword evidence="11" id="KW-1185">Reference proteome</keyword>
<dbReference type="Gene3D" id="2.160.10.10">
    <property type="entry name" value="Hexapeptide repeat proteins"/>
    <property type="match status" value="1"/>
</dbReference>
<dbReference type="PROSITE" id="PS00101">
    <property type="entry name" value="HEXAPEP_TRANSFERASES"/>
    <property type="match status" value="1"/>
</dbReference>
<dbReference type="UniPathway" id="UPA00359">
    <property type="reaction ID" value="UER00477"/>
</dbReference>
<evidence type="ECO:0000313" key="11">
    <source>
        <dbReference type="Proteomes" id="UP000326202"/>
    </source>
</evidence>
<dbReference type="RefSeq" id="WP_151177442.1">
    <property type="nucleotide sequence ID" value="NZ_CP042906.1"/>
</dbReference>